<dbReference type="InterPro" id="IPR001347">
    <property type="entry name" value="SIS_dom"/>
</dbReference>
<keyword evidence="4" id="KW-1185">Reference proteome</keyword>
<dbReference type="Proteomes" id="UP000426328">
    <property type="component" value="Chromosome"/>
</dbReference>
<dbReference type="RefSeq" id="WP_152941979.1">
    <property type="nucleotide sequence ID" value="NZ_CP045482.1"/>
</dbReference>
<evidence type="ECO:0000313" key="2">
    <source>
        <dbReference type="EMBL" id="MQL55813.1"/>
    </source>
</evidence>
<dbReference type="EMBL" id="CP045482">
    <property type="protein sequence ID" value="QGR21618.1"/>
    <property type="molecule type" value="Genomic_DNA"/>
</dbReference>
<accession>A0A650CV25</accession>
<evidence type="ECO:0000313" key="4">
    <source>
        <dbReference type="Proteomes" id="UP000426328"/>
    </source>
</evidence>
<gene>
    <name evidence="3" type="ORF">D1866_06130</name>
    <name evidence="2" type="ORF">GFB69_08695</name>
</gene>
<organism evidence="3 4">
    <name type="scientific">Acidianus ambivalens</name>
    <name type="common">Desulfurolobus ambivalens</name>
    <dbReference type="NCBI Taxonomy" id="2283"/>
    <lineage>
        <taxon>Archaea</taxon>
        <taxon>Thermoproteota</taxon>
        <taxon>Thermoprotei</taxon>
        <taxon>Sulfolobales</taxon>
        <taxon>Sulfolobaceae</taxon>
        <taxon>Acidianus</taxon>
    </lineage>
</organism>
<dbReference type="GO" id="GO:0097367">
    <property type="term" value="F:carbohydrate derivative binding"/>
    <property type="evidence" value="ECO:0007669"/>
    <property type="project" value="InterPro"/>
</dbReference>
<feature type="domain" description="SIS" evidence="1">
    <location>
        <begin position="7"/>
        <end position="143"/>
    </location>
</feature>
<sequence length="270" mass="30541">MAIIEDIEEEISQNYKINSGVKLDEAYVTGAGDSFAASLVVEGKTKGRFRAIDPYDALSMNIDKPLVIVSISGKPKSNINLARKFKGKTKIYAITANPESELAKLADEVIYLPYRPKRILPGTLSFMMSLSALYDIANVEEDKGCGKEITIEDRAFFVGKGENYGIAYFAYLKLAEIFGWSSNFERLEQFFHSPIFSSRSRQVIIFSSGDEREKEARKLMNVNLTECGGAFCNLRTFLKSLIFTMRIKNWNKIYFLEDKEILNISSAMIY</sequence>
<evidence type="ECO:0000313" key="3">
    <source>
        <dbReference type="EMBL" id="QGR21618.1"/>
    </source>
</evidence>
<name>A0A650CV25_ACIAM</name>
<dbReference type="AlphaFoldDB" id="A0A650CV25"/>
<reference evidence="2 5" key="1">
    <citation type="submission" date="2019-10" db="EMBL/GenBank/DDBJ databases">
        <title>Comparative genomics of sulfur disproportionating microorganisms.</title>
        <authorList>
            <person name="Ward L.M."/>
            <person name="Bertran E."/>
            <person name="Johnston D."/>
        </authorList>
    </citation>
    <scope>NUCLEOTIDE SEQUENCE [LARGE SCALE GENOMIC DNA]</scope>
    <source>
        <strain evidence="2 5">DSM 3772</strain>
    </source>
</reference>
<dbReference type="PROSITE" id="PS51464">
    <property type="entry name" value="SIS"/>
    <property type="match status" value="1"/>
</dbReference>
<dbReference type="KEGG" id="aamb:D1866_06130"/>
<reference evidence="3 4" key="2">
    <citation type="submission" date="2019-10" db="EMBL/GenBank/DDBJ databases">
        <title>Genome Sequences from Six Type Strain Members of the Archaeal Family Sulfolobaceae: Acidianus ambivalens, Acidianus infernus, Metallosphaera prunae, Stygiolobus azoricus, Sulfolobus metallicus, and Sulfurisphaera ohwakuensis.</title>
        <authorList>
            <person name="Counts J.A."/>
            <person name="Kelly R.M."/>
        </authorList>
    </citation>
    <scope>NUCLEOTIDE SEQUENCE [LARGE SCALE GENOMIC DNA]</scope>
    <source>
        <strain evidence="3 4">LEI 10</strain>
    </source>
</reference>
<proteinExistence type="predicted"/>
<evidence type="ECO:0000259" key="1">
    <source>
        <dbReference type="PROSITE" id="PS51464"/>
    </source>
</evidence>
<dbReference type="SUPFAM" id="SSF53697">
    <property type="entry name" value="SIS domain"/>
    <property type="match status" value="1"/>
</dbReference>
<protein>
    <submittedName>
        <fullName evidence="3">SIS domain-containing protein</fullName>
    </submittedName>
</protein>
<dbReference type="Gene3D" id="3.40.50.10490">
    <property type="entry name" value="Glucose-6-phosphate isomerase like protein, domain 1"/>
    <property type="match status" value="2"/>
</dbReference>
<dbReference type="GO" id="GO:1901135">
    <property type="term" value="P:carbohydrate derivative metabolic process"/>
    <property type="evidence" value="ECO:0007669"/>
    <property type="project" value="InterPro"/>
</dbReference>
<dbReference type="Proteomes" id="UP000474054">
    <property type="component" value="Unassembled WGS sequence"/>
</dbReference>
<dbReference type="GeneID" id="42779298"/>
<dbReference type="Pfam" id="PF01380">
    <property type="entry name" value="SIS"/>
    <property type="match status" value="1"/>
</dbReference>
<dbReference type="EMBL" id="WHYS01000002">
    <property type="protein sequence ID" value="MQL55813.1"/>
    <property type="molecule type" value="Genomic_DNA"/>
</dbReference>
<evidence type="ECO:0000313" key="5">
    <source>
        <dbReference type="Proteomes" id="UP000474054"/>
    </source>
</evidence>
<dbReference type="InterPro" id="IPR046348">
    <property type="entry name" value="SIS_dom_sf"/>
</dbReference>